<evidence type="ECO:0000256" key="6">
    <source>
        <dbReference type="ARBA" id="ARBA00023034"/>
    </source>
</evidence>
<dbReference type="HOGENOM" id="CLU_056777_0_0_1"/>
<dbReference type="InterPro" id="IPR009316">
    <property type="entry name" value="COG2"/>
</dbReference>
<dbReference type="Proteomes" id="UP000007796">
    <property type="component" value="Unassembled WGS sequence"/>
</dbReference>
<dbReference type="GeneID" id="25980856"/>
<reference evidence="10 11" key="1">
    <citation type="journal article" date="2011" name="Proc. Natl. Acad. Sci. U.S.A.">
        <title>Genome and transcriptome analyses of the mountain pine beetle-fungal symbiont Grosmannia clavigera, a lodgepole pine pathogen.</title>
        <authorList>
            <person name="DiGuistini S."/>
            <person name="Wang Y."/>
            <person name="Liao N.Y."/>
            <person name="Taylor G."/>
            <person name="Tanguay P."/>
            <person name="Feau N."/>
            <person name="Henrissat B."/>
            <person name="Chan S.K."/>
            <person name="Hesse-Orce U."/>
            <person name="Alamouti S.M."/>
            <person name="Tsui C.K.M."/>
            <person name="Docking R.T."/>
            <person name="Levasseur A."/>
            <person name="Haridas S."/>
            <person name="Robertson G."/>
            <person name="Birol I."/>
            <person name="Holt R.A."/>
            <person name="Marra M.A."/>
            <person name="Hamelin R.C."/>
            <person name="Hirst M."/>
            <person name="Jones S.J.M."/>
            <person name="Bohlmann J."/>
            <person name="Breuil C."/>
        </authorList>
    </citation>
    <scope>NUCLEOTIDE SEQUENCE [LARGE SCALE GENOMIC DNA]</scope>
    <source>
        <strain evidence="11">kw1407 / UAMH 11150</strain>
    </source>
</reference>
<dbReference type="RefSeq" id="XP_014169804.1">
    <property type="nucleotide sequence ID" value="XM_014314329.1"/>
</dbReference>
<accession>F0XNW5</accession>
<dbReference type="PANTHER" id="PTHR12961:SF0">
    <property type="entry name" value="CONSERVED OLIGOMERIC GOLGI COMPLEX SUBUNIT 2"/>
    <property type="match status" value="1"/>
</dbReference>
<name>F0XNW5_GROCL</name>
<dbReference type="OrthoDB" id="332281at2759"/>
<dbReference type="GO" id="GO:0006891">
    <property type="term" value="P:intra-Golgi vesicle-mediated transport"/>
    <property type="evidence" value="ECO:0007669"/>
    <property type="project" value="TreeGrafter"/>
</dbReference>
<dbReference type="EMBL" id="GL629801">
    <property type="protein sequence ID" value="EFX00322.1"/>
    <property type="molecule type" value="Genomic_DNA"/>
</dbReference>
<proteinExistence type="inferred from homology"/>
<evidence type="ECO:0000313" key="10">
    <source>
        <dbReference type="EMBL" id="EFX00322.1"/>
    </source>
</evidence>
<dbReference type="GO" id="GO:0007030">
    <property type="term" value="P:Golgi organization"/>
    <property type="evidence" value="ECO:0007669"/>
    <property type="project" value="InterPro"/>
</dbReference>
<dbReference type="eggNOG" id="ENOG502SCC7">
    <property type="taxonomic scope" value="Eukaryota"/>
</dbReference>
<gene>
    <name evidence="10" type="ORF">CMQ_7324</name>
</gene>
<evidence type="ECO:0000256" key="2">
    <source>
        <dbReference type="ARBA" id="ARBA00007603"/>
    </source>
</evidence>
<evidence type="ECO:0000256" key="8">
    <source>
        <dbReference type="ARBA" id="ARBA00031344"/>
    </source>
</evidence>
<dbReference type="AlphaFoldDB" id="F0XNW5"/>
<dbReference type="PANTHER" id="PTHR12961">
    <property type="entry name" value="CONSERVED OLIGOMERIC GOLGI COMPLEX COMPONENT 2"/>
    <property type="match status" value="1"/>
</dbReference>
<organism evidence="11">
    <name type="scientific">Grosmannia clavigera (strain kw1407 / UAMH 11150)</name>
    <name type="common">Blue stain fungus</name>
    <name type="synonym">Graphiocladiella clavigera</name>
    <dbReference type="NCBI Taxonomy" id="655863"/>
    <lineage>
        <taxon>Eukaryota</taxon>
        <taxon>Fungi</taxon>
        <taxon>Dikarya</taxon>
        <taxon>Ascomycota</taxon>
        <taxon>Pezizomycotina</taxon>
        <taxon>Sordariomycetes</taxon>
        <taxon>Sordariomycetidae</taxon>
        <taxon>Ophiostomatales</taxon>
        <taxon>Ophiostomataceae</taxon>
        <taxon>Leptographium</taxon>
    </lineage>
</organism>
<dbReference type="Pfam" id="PF06148">
    <property type="entry name" value="COG2_N"/>
    <property type="match status" value="1"/>
</dbReference>
<evidence type="ECO:0000259" key="9">
    <source>
        <dbReference type="Pfam" id="PF06148"/>
    </source>
</evidence>
<dbReference type="STRING" id="655863.F0XNW5"/>
<evidence type="ECO:0000256" key="7">
    <source>
        <dbReference type="ARBA" id="ARBA00023136"/>
    </source>
</evidence>
<evidence type="ECO:0000256" key="5">
    <source>
        <dbReference type="ARBA" id="ARBA00022927"/>
    </source>
</evidence>
<sequence>MAPQLPPISTGRASSLYSPYSPYSNFHLPSSSDSSDNGDDGTLPFPAALLRNDFLTPDFEPTAYLSSLFPSEEGTTSEQRHQTLEDLRTELRERSSAISAELLELVNANYTSFLSLGDELRGGDERVEDVRVALFGFRRSMEDVQGRVKERRRAVSDASRDLGEIQATISAGRKLLEIDDRITLLEERLAIAADTGTTTDEKLAGMDVGIWDTDETDDEHIDEDALSGRAKFYVGNSPSKLAMLANNLILSCRALKYLGPNLVFAKLADERLAKCRETLLLDLNAALKEARKSSSGGTGQARLLKILAVYRKIDGEDEAVRVLKER</sequence>
<keyword evidence="11" id="KW-1185">Reference proteome</keyword>
<keyword evidence="5" id="KW-0653">Protein transport</keyword>
<keyword evidence="7" id="KW-0472">Membrane</keyword>
<feature type="domain" description="Conserved oligomeric Golgi complex subunit 2 N-terminal" evidence="9">
    <location>
        <begin position="51"/>
        <end position="131"/>
    </location>
</feature>
<comment type="subcellular location">
    <subcellularLocation>
        <location evidence="1">Golgi apparatus membrane</location>
        <topology evidence="1">Peripheral membrane protein</topology>
    </subcellularLocation>
</comment>
<dbReference type="GO" id="GO:0015031">
    <property type="term" value="P:protein transport"/>
    <property type="evidence" value="ECO:0007669"/>
    <property type="project" value="UniProtKB-KW"/>
</dbReference>
<protein>
    <recommendedName>
        <fullName evidence="3">Conserved oligomeric Golgi complex subunit 2</fullName>
    </recommendedName>
    <alternativeName>
        <fullName evidence="8">Component of oligomeric Golgi complex 2</fullName>
    </alternativeName>
</protein>
<evidence type="ECO:0000313" key="11">
    <source>
        <dbReference type="Proteomes" id="UP000007796"/>
    </source>
</evidence>
<evidence type="ECO:0000256" key="3">
    <source>
        <dbReference type="ARBA" id="ARBA00020977"/>
    </source>
</evidence>
<dbReference type="GO" id="GO:0017119">
    <property type="term" value="C:Golgi transport complex"/>
    <property type="evidence" value="ECO:0007669"/>
    <property type="project" value="TreeGrafter"/>
</dbReference>
<evidence type="ECO:0000256" key="1">
    <source>
        <dbReference type="ARBA" id="ARBA00004395"/>
    </source>
</evidence>
<dbReference type="InParanoid" id="F0XNW5"/>
<keyword evidence="4" id="KW-0813">Transport</keyword>
<keyword evidence="6" id="KW-0333">Golgi apparatus</keyword>
<dbReference type="InterPro" id="IPR024602">
    <property type="entry name" value="COG_su2_N"/>
</dbReference>
<evidence type="ECO:0000256" key="4">
    <source>
        <dbReference type="ARBA" id="ARBA00022448"/>
    </source>
</evidence>
<dbReference type="GO" id="GO:0000139">
    <property type="term" value="C:Golgi membrane"/>
    <property type="evidence" value="ECO:0007669"/>
    <property type="project" value="UniProtKB-SubCell"/>
</dbReference>
<comment type="similarity">
    <text evidence="2">Belongs to the COG2 family.</text>
</comment>